<gene>
    <name evidence="9" type="ORF">M407DRAFT_225108</name>
</gene>
<evidence type="ECO:0000256" key="6">
    <source>
        <dbReference type="PROSITE-ProRule" id="PRU00221"/>
    </source>
</evidence>
<dbReference type="OrthoDB" id="407922at2759"/>
<reference evidence="10" key="2">
    <citation type="submission" date="2015-01" db="EMBL/GenBank/DDBJ databases">
        <title>Evolutionary Origins and Diversification of the Mycorrhizal Mutualists.</title>
        <authorList>
            <consortium name="DOE Joint Genome Institute"/>
            <consortium name="Mycorrhizal Genomics Consortium"/>
            <person name="Kohler A."/>
            <person name="Kuo A."/>
            <person name="Nagy L.G."/>
            <person name="Floudas D."/>
            <person name="Copeland A."/>
            <person name="Barry K.W."/>
            <person name="Cichocki N."/>
            <person name="Veneault-Fourrey C."/>
            <person name="LaButti K."/>
            <person name="Lindquist E.A."/>
            <person name="Lipzen A."/>
            <person name="Lundell T."/>
            <person name="Morin E."/>
            <person name="Murat C."/>
            <person name="Riley R."/>
            <person name="Ohm R."/>
            <person name="Sun H."/>
            <person name="Tunlid A."/>
            <person name="Henrissat B."/>
            <person name="Grigoriev I.V."/>
            <person name="Hibbett D.S."/>
            <person name="Martin F."/>
        </authorList>
    </citation>
    <scope>NUCLEOTIDE SEQUENCE [LARGE SCALE GENOMIC DNA]</scope>
    <source>
        <strain evidence="10">MUT 4182</strain>
    </source>
</reference>
<dbReference type="FunFam" id="2.130.10.10:FF:000157">
    <property type="entry name" value="WD repeat domain 3"/>
    <property type="match status" value="1"/>
</dbReference>
<dbReference type="InterPro" id="IPR020472">
    <property type="entry name" value="WD40_PAC1"/>
</dbReference>
<dbReference type="PRINTS" id="PR00320">
    <property type="entry name" value="GPROTEINBRPT"/>
</dbReference>
<dbReference type="PROSITE" id="PS00678">
    <property type="entry name" value="WD_REPEATS_1"/>
    <property type="match status" value="3"/>
</dbReference>
<feature type="repeat" description="WD" evidence="6">
    <location>
        <begin position="172"/>
        <end position="195"/>
    </location>
</feature>
<dbReference type="CDD" id="cd00200">
    <property type="entry name" value="WD40"/>
    <property type="match status" value="2"/>
</dbReference>
<feature type="compositionally biased region" description="Acidic residues" evidence="7">
    <location>
        <begin position="323"/>
        <end position="336"/>
    </location>
</feature>
<protein>
    <recommendedName>
        <fullName evidence="8">Small-subunit processome Utp12 domain-containing protein</fullName>
    </recommendedName>
</protein>
<evidence type="ECO:0000313" key="10">
    <source>
        <dbReference type="Proteomes" id="UP000054248"/>
    </source>
</evidence>
<dbReference type="InterPro" id="IPR036322">
    <property type="entry name" value="WD40_repeat_dom_sf"/>
</dbReference>
<keyword evidence="2 6" id="KW-0853">WD repeat</keyword>
<evidence type="ECO:0000256" key="7">
    <source>
        <dbReference type="SAM" id="MobiDB-lite"/>
    </source>
</evidence>
<dbReference type="FunFam" id="2.130.10.10:FF:000178">
    <property type="entry name" value="WD repeat domain 3"/>
    <property type="match status" value="1"/>
</dbReference>
<feature type="repeat" description="WD" evidence="6">
    <location>
        <begin position="629"/>
        <end position="661"/>
    </location>
</feature>
<dbReference type="InterPro" id="IPR001680">
    <property type="entry name" value="WD40_rpt"/>
</dbReference>
<dbReference type="Pfam" id="PF25172">
    <property type="entry name" value="Beta-prop_WDR3_2nd"/>
    <property type="match status" value="1"/>
</dbReference>
<feature type="repeat" description="WD" evidence="6">
    <location>
        <begin position="196"/>
        <end position="231"/>
    </location>
</feature>
<feature type="repeat" description="WD" evidence="6">
    <location>
        <begin position="97"/>
        <end position="131"/>
    </location>
</feature>
<dbReference type="PROSITE" id="PS50082">
    <property type="entry name" value="WD_REPEATS_2"/>
    <property type="match status" value="9"/>
</dbReference>
<evidence type="ECO:0000256" key="3">
    <source>
        <dbReference type="ARBA" id="ARBA00022737"/>
    </source>
</evidence>
<feature type="repeat" description="WD" evidence="6">
    <location>
        <begin position="671"/>
        <end position="703"/>
    </location>
</feature>
<dbReference type="GO" id="GO:0034388">
    <property type="term" value="C:Pwp2p-containing subcomplex of 90S preribosome"/>
    <property type="evidence" value="ECO:0007669"/>
    <property type="project" value="TreeGrafter"/>
</dbReference>
<dbReference type="PANTHER" id="PTHR19853:SF0">
    <property type="entry name" value="WD REPEAT-CONTAINING PROTEIN 3"/>
    <property type="match status" value="1"/>
</dbReference>
<evidence type="ECO:0000256" key="1">
    <source>
        <dbReference type="ARBA" id="ARBA00004604"/>
    </source>
</evidence>
<dbReference type="Pfam" id="PF04003">
    <property type="entry name" value="Utp12"/>
    <property type="match status" value="1"/>
</dbReference>
<keyword evidence="4" id="KW-0539">Nucleus</keyword>
<proteinExistence type="inferred from homology"/>
<dbReference type="Pfam" id="PF25173">
    <property type="entry name" value="Beta-prop_WDR3_1st"/>
    <property type="match status" value="1"/>
</dbReference>
<feature type="repeat" description="WD" evidence="6">
    <location>
        <begin position="55"/>
        <end position="96"/>
    </location>
</feature>
<evidence type="ECO:0000259" key="8">
    <source>
        <dbReference type="Pfam" id="PF04003"/>
    </source>
</evidence>
<feature type="region of interest" description="Disordered" evidence="7">
    <location>
        <begin position="731"/>
        <end position="756"/>
    </location>
</feature>
<dbReference type="GO" id="GO:0030515">
    <property type="term" value="F:snoRNA binding"/>
    <property type="evidence" value="ECO:0007669"/>
    <property type="project" value="TreeGrafter"/>
</dbReference>
<feature type="region of interest" description="Disordered" evidence="7">
    <location>
        <begin position="298"/>
        <end position="337"/>
    </location>
</feature>
<sequence length="938" mass="105373">MLKAYQRHGPTQAFGLVCSPGADSIFDGKHAYVPALEDILVWDVKKGQMIAMWHETGHRSEVTCALNSPRRNIYAVGYADGSLRLWDSTTGTVIVTFNGHKRAVTALAFDEQGSRIASASQDTDIILWDVEGETGLFRHHDRLRGHRGPITALRFIAPASSTSTSSLTSSGFLISTSRDTFMKLWDLTTQHCIQTVVAHQAEIWSMDVDPVGELIFTGSTDGELKAWSIASDALEEGVKANESGELTKIINPVGSLSLTSNHRVSQISFHPFEPYLAVQSHERSVEIFNIRTEEEIKKKRARKKQRQREKQRKKQEKEKETAMEEENDAPAEDGTDDIGLTDLFSSYLTVRGSGKIRSFDFVNAEVTKNGIQVLLALSSNALETYNIPRKPKTKSDELPEVTRTYSLDLPGHRTDIRTLSLSSTDELLASGSNGSLKIWNMRTTACIRTLDCEYAICSTFLPGDRHVLVGTKAGELLVYDLATSSLIQTVKAHAGTIWSVQVKPNKLGAVTGSADKEVKFWDFEYNVGPNADQDKPAISIVLQKTLKMTDDVLAVRYSPDGRFVAVALLDATVKVFHQDTLKFFLSLYGHKLPVLAMDISSDSKLIITCSADKNVKIWGLDFGDCHKSIFAHEESVMQVAFEKDSHYFWTVGKDKWVKYWDGDRFENIQKLDGHHGEIWALAVSNFGKFVVTGSHDKSIRVWEKLEDQLFLEEERERELEELYEKGVVDSMNRSNHIPNQEGTGDENGPTEAESTTVNKQTTDTLMAGEKIMEALEIADADWKIMQEYENIIAKVPPEEVDKVPLPTRHAILTAYDLDGPGYVLKVVQAVQSTALHDALLVLPFSKVVSLMTYLNEWAIKDLNTPLISRILFFLLRTHHHQIVSNRTMRGVLVDLRTHLRDALKRQKDEISYNLAALQYVRQQHEANRVAHFYEQEDM</sequence>
<feature type="compositionally biased region" description="Basic residues" evidence="7">
    <location>
        <begin position="298"/>
        <end position="314"/>
    </location>
</feature>
<evidence type="ECO:0000256" key="4">
    <source>
        <dbReference type="ARBA" id="ARBA00023242"/>
    </source>
</evidence>
<dbReference type="PANTHER" id="PTHR19853">
    <property type="entry name" value="WD REPEAT CONTAINING PROTEIN 3 WDR3"/>
    <property type="match status" value="1"/>
</dbReference>
<name>A0A0C3QPL7_9AGAM</name>
<dbReference type="GO" id="GO:0030490">
    <property type="term" value="P:maturation of SSU-rRNA"/>
    <property type="evidence" value="ECO:0007669"/>
    <property type="project" value="TreeGrafter"/>
</dbReference>
<evidence type="ECO:0000256" key="2">
    <source>
        <dbReference type="ARBA" id="ARBA00022574"/>
    </source>
</evidence>
<dbReference type="HOGENOM" id="CLU_005318_0_1_1"/>
<feature type="repeat" description="WD" evidence="6">
    <location>
        <begin position="490"/>
        <end position="524"/>
    </location>
</feature>
<keyword evidence="3" id="KW-0677">Repeat</keyword>
<dbReference type="SUPFAM" id="SSF50978">
    <property type="entry name" value="WD40 repeat-like"/>
    <property type="match status" value="2"/>
</dbReference>
<dbReference type="InterPro" id="IPR019775">
    <property type="entry name" value="WD40_repeat_CS"/>
</dbReference>
<evidence type="ECO:0000256" key="5">
    <source>
        <dbReference type="ARBA" id="ARBA00038229"/>
    </source>
</evidence>
<dbReference type="InterPro" id="IPR051570">
    <property type="entry name" value="TBC1_cilium_biogenesis"/>
</dbReference>
<dbReference type="Gene3D" id="2.130.10.10">
    <property type="entry name" value="YVTN repeat-like/Quinoprotein amine dehydrogenase"/>
    <property type="match status" value="4"/>
</dbReference>
<dbReference type="PROSITE" id="PS50294">
    <property type="entry name" value="WD_REPEATS_REGION"/>
    <property type="match status" value="8"/>
</dbReference>
<accession>A0A0C3QPL7</accession>
<dbReference type="InterPro" id="IPR015943">
    <property type="entry name" value="WD40/YVTN_repeat-like_dom_sf"/>
</dbReference>
<comment type="subcellular location">
    <subcellularLocation>
        <location evidence="1">Nucleus</location>
        <location evidence="1">Nucleolus</location>
    </subcellularLocation>
</comment>
<dbReference type="SMART" id="SM00320">
    <property type="entry name" value="WD40"/>
    <property type="match status" value="12"/>
</dbReference>
<comment type="similarity">
    <text evidence="5">Belongs to the WD repeat WDR3/UTP12 family.</text>
</comment>
<reference evidence="9 10" key="1">
    <citation type="submission" date="2014-04" db="EMBL/GenBank/DDBJ databases">
        <authorList>
            <consortium name="DOE Joint Genome Institute"/>
            <person name="Kuo A."/>
            <person name="Girlanda M."/>
            <person name="Perotto S."/>
            <person name="Kohler A."/>
            <person name="Nagy L.G."/>
            <person name="Floudas D."/>
            <person name="Copeland A."/>
            <person name="Barry K.W."/>
            <person name="Cichocki N."/>
            <person name="Veneault-Fourrey C."/>
            <person name="LaButti K."/>
            <person name="Lindquist E.A."/>
            <person name="Lipzen A."/>
            <person name="Lundell T."/>
            <person name="Morin E."/>
            <person name="Murat C."/>
            <person name="Sun H."/>
            <person name="Tunlid A."/>
            <person name="Henrissat B."/>
            <person name="Grigoriev I.V."/>
            <person name="Hibbett D.S."/>
            <person name="Martin F."/>
            <person name="Nordberg H.P."/>
            <person name="Cantor M.N."/>
            <person name="Hua S.X."/>
        </authorList>
    </citation>
    <scope>NUCLEOTIDE SEQUENCE [LARGE SCALE GENOMIC DNA]</scope>
    <source>
        <strain evidence="9 10">MUT 4182</strain>
    </source>
</reference>
<organism evidence="9 10">
    <name type="scientific">Tulasnella calospora MUT 4182</name>
    <dbReference type="NCBI Taxonomy" id="1051891"/>
    <lineage>
        <taxon>Eukaryota</taxon>
        <taxon>Fungi</taxon>
        <taxon>Dikarya</taxon>
        <taxon>Basidiomycota</taxon>
        <taxon>Agaricomycotina</taxon>
        <taxon>Agaricomycetes</taxon>
        <taxon>Cantharellales</taxon>
        <taxon>Tulasnellaceae</taxon>
        <taxon>Tulasnella</taxon>
    </lineage>
</organism>
<feature type="repeat" description="WD" evidence="6">
    <location>
        <begin position="587"/>
        <end position="628"/>
    </location>
</feature>
<dbReference type="AlphaFoldDB" id="A0A0C3QPL7"/>
<dbReference type="Proteomes" id="UP000054248">
    <property type="component" value="Unassembled WGS sequence"/>
</dbReference>
<dbReference type="GO" id="GO:0032040">
    <property type="term" value="C:small-subunit processome"/>
    <property type="evidence" value="ECO:0007669"/>
    <property type="project" value="TreeGrafter"/>
</dbReference>
<dbReference type="EMBL" id="KN822974">
    <property type="protein sequence ID" value="KIO30256.1"/>
    <property type="molecule type" value="Genomic_DNA"/>
</dbReference>
<feature type="repeat" description="WD" evidence="6">
    <location>
        <begin position="409"/>
        <end position="449"/>
    </location>
</feature>
<feature type="domain" description="Small-subunit processome Utp12" evidence="8">
    <location>
        <begin position="822"/>
        <end position="921"/>
    </location>
</feature>
<dbReference type="STRING" id="1051891.A0A0C3QPL7"/>
<evidence type="ECO:0000313" key="9">
    <source>
        <dbReference type="EMBL" id="KIO30256.1"/>
    </source>
</evidence>
<dbReference type="InterPro" id="IPR007148">
    <property type="entry name" value="SSU_processome_Utp12"/>
</dbReference>
<feature type="compositionally biased region" description="Polar residues" evidence="7">
    <location>
        <begin position="731"/>
        <end position="742"/>
    </location>
</feature>
<keyword evidence="10" id="KW-1185">Reference proteome</keyword>